<dbReference type="Proteomes" id="UP000295632">
    <property type="component" value="Unassembled WGS sequence"/>
</dbReference>
<reference evidence="2 3" key="1">
    <citation type="submission" date="2019-03" db="EMBL/GenBank/DDBJ databases">
        <title>Genomic Encyclopedia of Type Strains, Phase IV (KMG-IV): sequencing the most valuable type-strain genomes for metagenomic binning, comparative biology and taxonomic classification.</title>
        <authorList>
            <person name="Goeker M."/>
        </authorList>
    </citation>
    <scope>NUCLEOTIDE SEQUENCE [LARGE SCALE GENOMIC DNA]</scope>
    <source>
        <strain evidence="2 3">DSM 28697</strain>
    </source>
</reference>
<dbReference type="InterPro" id="IPR021324">
    <property type="entry name" value="DUF2929"/>
</dbReference>
<keyword evidence="1" id="KW-0472">Membrane</keyword>
<organism evidence="2 3">
    <name type="scientific">Aureibacillus halotolerans</name>
    <dbReference type="NCBI Taxonomy" id="1508390"/>
    <lineage>
        <taxon>Bacteria</taxon>
        <taxon>Bacillati</taxon>
        <taxon>Bacillota</taxon>
        <taxon>Bacilli</taxon>
        <taxon>Bacillales</taxon>
        <taxon>Bacillaceae</taxon>
        <taxon>Aureibacillus</taxon>
    </lineage>
</organism>
<feature type="transmembrane region" description="Helical" evidence="1">
    <location>
        <begin position="6"/>
        <end position="22"/>
    </location>
</feature>
<feature type="transmembrane region" description="Helical" evidence="1">
    <location>
        <begin position="34"/>
        <end position="52"/>
    </location>
</feature>
<accession>A0A4R6UG51</accession>
<dbReference type="Pfam" id="PF11151">
    <property type="entry name" value="DUF2929"/>
    <property type="match status" value="1"/>
</dbReference>
<keyword evidence="1" id="KW-1133">Transmembrane helix</keyword>
<sequence length="62" mass="6751">MHYFWSIIWSFLLAQMLVFVVGNMSGVPYTLSNGLIAGVFMSVLVLLIGAATSDSEVADTEH</sequence>
<dbReference type="AlphaFoldDB" id="A0A4R6UG51"/>
<evidence type="ECO:0000313" key="3">
    <source>
        <dbReference type="Proteomes" id="UP000295632"/>
    </source>
</evidence>
<gene>
    <name evidence="2" type="ORF">EV213_102144</name>
</gene>
<evidence type="ECO:0000313" key="2">
    <source>
        <dbReference type="EMBL" id="TDQ42114.1"/>
    </source>
</evidence>
<dbReference type="EMBL" id="SNYJ01000002">
    <property type="protein sequence ID" value="TDQ42114.1"/>
    <property type="molecule type" value="Genomic_DNA"/>
</dbReference>
<dbReference type="OrthoDB" id="2440739at2"/>
<evidence type="ECO:0000256" key="1">
    <source>
        <dbReference type="SAM" id="Phobius"/>
    </source>
</evidence>
<keyword evidence="3" id="KW-1185">Reference proteome</keyword>
<proteinExistence type="predicted"/>
<dbReference type="RefSeq" id="WP_133579004.1">
    <property type="nucleotide sequence ID" value="NZ_SNYJ01000002.1"/>
</dbReference>
<keyword evidence="1" id="KW-0812">Transmembrane</keyword>
<name>A0A4R6UG51_9BACI</name>
<protein>
    <submittedName>
        <fullName evidence="2">DUF2929 family protein</fullName>
    </submittedName>
</protein>
<comment type="caution">
    <text evidence="2">The sequence shown here is derived from an EMBL/GenBank/DDBJ whole genome shotgun (WGS) entry which is preliminary data.</text>
</comment>